<reference evidence="2" key="1">
    <citation type="submission" date="2020-09" db="EMBL/GenBank/DDBJ databases">
        <title>A novel bacterium of genus Paenibacillus, isolated from South China Sea.</title>
        <authorList>
            <person name="Huang H."/>
            <person name="Mo K."/>
            <person name="Hu Y."/>
        </authorList>
    </citation>
    <scope>NUCLEOTIDE SEQUENCE</scope>
    <source>
        <strain evidence="2">IB182496</strain>
    </source>
</reference>
<proteinExistence type="predicted"/>
<feature type="compositionally biased region" description="Basic and acidic residues" evidence="1">
    <location>
        <begin position="74"/>
        <end position="83"/>
    </location>
</feature>
<evidence type="ECO:0000256" key="1">
    <source>
        <dbReference type="SAM" id="MobiDB-lite"/>
    </source>
</evidence>
<dbReference type="Proteomes" id="UP000621560">
    <property type="component" value="Unassembled WGS sequence"/>
</dbReference>
<gene>
    <name evidence="2" type="ORF">IDH44_22175</name>
</gene>
<evidence type="ECO:0000313" key="3">
    <source>
        <dbReference type="Proteomes" id="UP000621560"/>
    </source>
</evidence>
<protein>
    <submittedName>
        <fullName evidence="2">Uncharacterized protein</fullName>
    </submittedName>
</protein>
<dbReference type="InterPro" id="IPR024562">
    <property type="entry name" value="YqhG"/>
</dbReference>
<dbReference type="RefSeq" id="WP_190921014.1">
    <property type="nucleotide sequence ID" value="NZ_JACXIZ010000047.1"/>
</dbReference>
<accession>A0A927BXV4</accession>
<sequence>MNTKQVHRFVQQYMESTGSRIIEKSPAHLQVKLSPQADRRLTGRTYYWSFVDRTGAEPETMTFIFVTDKPRYDKMKEEAESKPAAEPSNRTGDDQEQTQDKAAETALGRSLGFVPRGALQQARMPREDLYFGSRRLEQMFEAAAQDGSYVCLFETPQERERDPFASQAYTPWLGVNFKVSLHCDRKREEIHAIGVSLATGQCEEQFQDKLSGLRMTPRLPPNIHLARSAVTVRRAAALAEQALERKLRTYDYSWADQAASRFAEEQELVKLYYEPLLESVEEERRPEIEAQYRARAHEIDWQYRPRVTVSVINCGIFHLSGIQ</sequence>
<dbReference type="Pfam" id="PF11079">
    <property type="entry name" value="YqhG"/>
    <property type="match status" value="2"/>
</dbReference>
<dbReference type="AlphaFoldDB" id="A0A927BXV4"/>
<keyword evidence="3" id="KW-1185">Reference proteome</keyword>
<name>A0A927BXV4_9BACL</name>
<organism evidence="2 3">
    <name type="scientific">Paenibacillus sabuli</name>
    <dbReference type="NCBI Taxonomy" id="2772509"/>
    <lineage>
        <taxon>Bacteria</taxon>
        <taxon>Bacillati</taxon>
        <taxon>Bacillota</taxon>
        <taxon>Bacilli</taxon>
        <taxon>Bacillales</taxon>
        <taxon>Paenibacillaceae</taxon>
        <taxon>Paenibacillus</taxon>
    </lineage>
</organism>
<comment type="caution">
    <text evidence="2">The sequence shown here is derived from an EMBL/GenBank/DDBJ whole genome shotgun (WGS) entry which is preliminary data.</text>
</comment>
<feature type="region of interest" description="Disordered" evidence="1">
    <location>
        <begin position="74"/>
        <end position="107"/>
    </location>
</feature>
<evidence type="ECO:0000313" key="2">
    <source>
        <dbReference type="EMBL" id="MBD2847911.1"/>
    </source>
</evidence>
<dbReference type="EMBL" id="JACXIZ010000047">
    <property type="protein sequence ID" value="MBD2847911.1"/>
    <property type="molecule type" value="Genomic_DNA"/>
</dbReference>